<protein>
    <recommendedName>
        <fullName evidence="5">EF-hand domain-containing protein</fullName>
    </recommendedName>
</protein>
<evidence type="ECO:0000313" key="4">
    <source>
        <dbReference type="Proteomes" id="UP001642464"/>
    </source>
</evidence>
<proteinExistence type="predicted"/>
<evidence type="ECO:0000313" key="3">
    <source>
        <dbReference type="EMBL" id="CAK9115107.1"/>
    </source>
</evidence>
<feature type="region of interest" description="Disordered" evidence="2">
    <location>
        <begin position="126"/>
        <end position="177"/>
    </location>
</feature>
<comment type="caution">
    <text evidence="3">The sequence shown here is derived from an EMBL/GenBank/DDBJ whole genome shotgun (WGS) entry which is preliminary data.</text>
</comment>
<keyword evidence="1" id="KW-0175">Coiled coil</keyword>
<feature type="compositionally biased region" description="Basic and acidic residues" evidence="2">
    <location>
        <begin position="126"/>
        <end position="142"/>
    </location>
</feature>
<name>A0ABP0SRQ8_9DINO</name>
<evidence type="ECO:0000256" key="2">
    <source>
        <dbReference type="SAM" id="MobiDB-lite"/>
    </source>
</evidence>
<organism evidence="3 4">
    <name type="scientific">Durusdinium trenchii</name>
    <dbReference type="NCBI Taxonomy" id="1381693"/>
    <lineage>
        <taxon>Eukaryota</taxon>
        <taxon>Sar</taxon>
        <taxon>Alveolata</taxon>
        <taxon>Dinophyceae</taxon>
        <taxon>Suessiales</taxon>
        <taxon>Symbiodiniaceae</taxon>
        <taxon>Durusdinium</taxon>
    </lineage>
</organism>
<keyword evidence="4" id="KW-1185">Reference proteome</keyword>
<evidence type="ECO:0000256" key="1">
    <source>
        <dbReference type="SAM" id="Coils"/>
    </source>
</evidence>
<feature type="region of interest" description="Disordered" evidence="2">
    <location>
        <begin position="1"/>
        <end position="34"/>
    </location>
</feature>
<evidence type="ECO:0008006" key="5">
    <source>
        <dbReference type="Google" id="ProtNLM"/>
    </source>
</evidence>
<dbReference type="Proteomes" id="UP001642464">
    <property type="component" value="Unassembled WGS sequence"/>
</dbReference>
<feature type="coiled-coil region" evidence="1">
    <location>
        <begin position="67"/>
        <end position="108"/>
    </location>
</feature>
<sequence length="742" mass="83573">MSITEVKGRSGGKNIYGRKGRLEFEPIQPESPEEELARAEEHMHYLVSRQERLQGLVEKEPKVEEALFDVKSQLANKREDVAELNRQLQGVISELSKADNEHRRLQEAKSSSRVVTYSEEFRAIPSKEDIKMAHQREAEKSTTPKTGAPRPGRTKGKASPPQSAPGSKPAAKLMPSRPKMIGASRAIEVMALKNVKGSVARTIPALHDGKTISYSATLQGKGRKEASIASKARSQGTVETTFVESTMSRLPERCEVPTDSLVPIPMGEERPRKLSFIDCSMDQIGTAITSEWTDWKFNGQFWSTILTGEPPMEFRLIGNRTLEFWIRCYNRWQDLGRKSKSKAPGKVDGLELEMILNFPRHRLKDICKLFDPAGYKRLESEGISGPALARMKVSMVSLFTAGVLLSQLIAPKDKLRFIFGLADHDDSRTLDEMQFVNFITAFVRGLGSAFGLMSKESMMPSLEVIRELGRRLYDRISAKAAERLMSMSQSSEVTRDMLIKAIKERQAKLERAQSLEVDEVNGLPKYGENVPLRQVINYKVVEAWCFREFKDPLALPYALAIERFCARGSGADLYHLKSEEWFLSHSEVVEVPQEELETSREVKLPDRWQVLFVRDVYELCVEEGSFQLTFSETEYGLRRPLTLELWELVAEAMHKTMDDVRGQPTFIQFLKKAFPGAKAKHLSTFESWPLGLRCCGAAVPVRRSRCGSTGGVSVRENGGFSSVVWRPKRGELPSKGLGSLWC</sequence>
<gene>
    <name evidence="3" type="ORF">SCF082_LOCUS53288</name>
</gene>
<reference evidence="3 4" key="1">
    <citation type="submission" date="2024-02" db="EMBL/GenBank/DDBJ databases">
        <authorList>
            <person name="Chen Y."/>
            <person name="Shah S."/>
            <person name="Dougan E. K."/>
            <person name="Thang M."/>
            <person name="Chan C."/>
        </authorList>
    </citation>
    <scope>NUCLEOTIDE SEQUENCE [LARGE SCALE GENOMIC DNA]</scope>
</reference>
<accession>A0ABP0SRQ8</accession>
<dbReference type="EMBL" id="CAXAMM010044550">
    <property type="protein sequence ID" value="CAK9115107.1"/>
    <property type="molecule type" value="Genomic_DNA"/>
</dbReference>